<dbReference type="Proteomes" id="UP001241072">
    <property type="component" value="Unassembled WGS sequence"/>
</dbReference>
<dbReference type="PANTHER" id="PTHR12110:SF53">
    <property type="entry name" value="BLR5974 PROTEIN"/>
    <property type="match status" value="1"/>
</dbReference>
<name>A0ABT9BNE2_9MICO</name>
<organism evidence="3 4">
    <name type="scientific">Antiquaquibacter soli</name>
    <dbReference type="NCBI Taxonomy" id="3064523"/>
    <lineage>
        <taxon>Bacteria</taxon>
        <taxon>Bacillati</taxon>
        <taxon>Actinomycetota</taxon>
        <taxon>Actinomycetes</taxon>
        <taxon>Micrococcales</taxon>
        <taxon>Microbacteriaceae</taxon>
        <taxon>Antiquaquibacter</taxon>
    </lineage>
</organism>
<protein>
    <submittedName>
        <fullName evidence="3">Sugar phosphate isomerase/epimerase family protein</fullName>
    </submittedName>
</protein>
<reference evidence="3 4" key="1">
    <citation type="submission" date="2023-07" db="EMBL/GenBank/DDBJ databases">
        <title>Protaetiibacter sp. nov WY-16 isolated from soil.</title>
        <authorList>
            <person name="Liu B."/>
            <person name="Wan Y."/>
        </authorList>
    </citation>
    <scope>NUCLEOTIDE SEQUENCE [LARGE SCALE GENOMIC DNA]</scope>
    <source>
        <strain evidence="3 4">WY-16</strain>
    </source>
</reference>
<accession>A0ABT9BNE2</accession>
<proteinExistence type="predicted"/>
<evidence type="ECO:0000256" key="1">
    <source>
        <dbReference type="ARBA" id="ARBA00023277"/>
    </source>
</evidence>
<dbReference type="EMBL" id="JAUQUB010000001">
    <property type="protein sequence ID" value="MDO7882557.1"/>
    <property type="molecule type" value="Genomic_DNA"/>
</dbReference>
<dbReference type="SUPFAM" id="SSF51658">
    <property type="entry name" value="Xylose isomerase-like"/>
    <property type="match status" value="1"/>
</dbReference>
<evidence type="ECO:0000259" key="2">
    <source>
        <dbReference type="Pfam" id="PF01261"/>
    </source>
</evidence>
<evidence type="ECO:0000313" key="4">
    <source>
        <dbReference type="Proteomes" id="UP001241072"/>
    </source>
</evidence>
<comment type="caution">
    <text evidence="3">The sequence shown here is derived from an EMBL/GenBank/DDBJ whole genome shotgun (WGS) entry which is preliminary data.</text>
</comment>
<dbReference type="Gene3D" id="3.20.20.150">
    <property type="entry name" value="Divalent-metal-dependent TIM barrel enzymes"/>
    <property type="match status" value="1"/>
</dbReference>
<gene>
    <name evidence="3" type="ORF">Q5716_10005</name>
</gene>
<dbReference type="InterPro" id="IPR050312">
    <property type="entry name" value="IolE/XylAMocC-like"/>
</dbReference>
<keyword evidence="1" id="KW-0119">Carbohydrate metabolism</keyword>
<dbReference type="GO" id="GO:0016853">
    <property type="term" value="F:isomerase activity"/>
    <property type="evidence" value="ECO:0007669"/>
    <property type="project" value="UniProtKB-KW"/>
</dbReference>
<keyword evidence="3" id="KW-0413">Isomerase</keyword>
<dbReference type="InterPro" id="IPR036237">
    <property type="entry name" value="Xyl_isomerase-like_sf"/>
</dbReference>
<dbReference type="PANTHER" id="PTHR12110">
    <property type="entry name" value="HYDROXYPYRUVATE ISOMERASE"/>
    <property type="match status" value="1"/>
</dbReference>
<dbReference type="InterPro" id="IPR013022">
    <property type="entry name" value="Xyl_isomerase-like_TIM-brl"/>
</dbReference>
<keyword evidence="4" id="KW-1185">Reference proteome</keyword>
<feature type="domain" description="Xylose isomerase-like TIM barrel" evidence="2">
    <location>
        <begin position="97"/>
        <end position="281"/>
    </location>
</feature>
<dbReference type="Pfam" id="PF01261">
    <property type="entry name" value="AP_endonuc_2"/>
    <property type="match status" value="1"/>
</dbReference>
<sequence>MRAGIDSYSYHRLYGEIRAGERQLDREPWPFDPRPVLEHALSVGAEAVYLETCYLPEPEEVTAGMLDSPLDVGLSWGHPWPGRVHGLEGGRSWAAEQELGRWIDAAARLGHRVLRITAGSPASRGDEPAEVLVERLVGPLRRAARHAQGAGVRLALENHGDLRAVDIVALLDAVALPDSLGVCLDNVNLVRVGDDMLEGTRLLAPHTLLVQLKDHEAGDPLADGGPVCTALGDGVADLPAILDILQRADYRGDVCVEIASLGSGEVDELDLVGRSVTWLRENLP</sequence>
<evidence type="ECO:0000313" key="3">
    <source>
        <dbReference type="EMBL" id="MDO7882557.1"/>
    </source>
</evidence>
<dbReference type="RefSeq" id="WP_305003000.1">
    <property type="nucleotide sequence ID" value="NZ_JAUQUB010000001.1"/>
</dbReference>